<accession>A0A421BA68</accession>
<comment type="caution">
    <text evidence="3">The sequence shown here is derived from an EMBL/GenBank/DDBJ whole genome shotgun (WGS) entry which is preliminary data.</text>
</comment>
<name>A0A421BA68_9PSEU</name>
<dbReference type="Pfam" id="PF12849">
    <property type="entry name" value="PBP_like_2"/>
    <property type="match status" value="1"/>
</dbReference>
<dbReference type="EMBL" id="RCDD01000001">
    <property type="protein sequence ID" value="RLK61436.1"/>
    <property type="molecule type" value="Genomic_DNA"/>
</dbReference>
<evidence type="ECO:0000313" key="4">
    <source>
        <dbReference type="Proteomes" id="UP000282454"/>
    </source>
</evidence>
<dbReference type="Gene3D" id="3.40.190.10">
    <property type="entry name" value="Periplasmic binding protein-like II"/>
    <property type="match status" value="2"/>
</dbReference>
<protein>
    <submittedName>
        <fullName evidence="3">ABC-type phosphate transport system substrate-binding protein</fullName>
    </submittedName>
</protein>
<dbReference type="PANTHER" id="PTHR30570">
    <property type="entry name" value="PERIPLASMIC PHOSPHATE BINDING COMPONENT OF PHOSPHATE ABC TRANSPORTER"/>
    <property type="match status" value="1"/>
</dbReference>
<dbReference type="SUPFAM" id="SSF53850">
    <property type="entry name" value="Periplasmic binding protein-like II"/>
    <property type="match status" value="1"/>
</dbReference>
<feature type="domain" description="PBP" evidence="2">
    <location>
        <begin position="115"/>
        <end position="360"/>
    </location>
</feature>
<reference evidence="3 4" key="1">
    <citation type="submission" date="2018-10" db="EMBL/GenBank/DDBJ databases">
        <title>Genomic Encyclopedia of Archaeal and Bacterial Type Strains, Phase II (KMG-II): from individual species to whole genera.</title>
        <authorList>
            <person name="Goeker M."/>
        </authorList>
    </citation>
    <scope>NUCLEOTIDE SEQUENCE [LARGE SCALE GENOMIC DNA]</scope>
    <source>
        <strain evidence="3 4">DSM 45657</strain>
    </source>
</reference>
<evidence type="ECO:0000259" key="2">
    <source>
        <dbReference type="Pfam" id="PF12849"/>
    </source>
</evidence>
<keyword evidence="1" id="KW-0732">Signal</keyword>
<proteinExistence type="predicted"/>
<evidence type="ECO:0000313" key="3">
    <source>
        <dbReference type="EMBL" id="RLK61436.1"/>
    </source>
</evidence>
<organism evidence="3 4">
    <name type="scientific">Actinokineospora cianjurensis</name>
    <dbReference type="NCBI Taxonomy" id="585224"/>
    <lineage>
        <taxon>Bacteria</taxon>
        <taxon>Bacillati</taxon>
        <taxon>Actinomycetota</taxon>
        <taxon>Actinomycetes</taxon>
        <taxon>Pseudonocardiales</taxon>
        <taxon>Pseudonocardiaceae</taxon>
        <taxon>Actinokineospora</taxon>
    </lineage>
</organism>
<sequence length="379" mass="40311">MVDVELVEADPALRLLLRQDPTWPPIGDNALQLPKVPLNRDHRIKLLVLLSGTPADPARSAVTCSGILNGGKILRDTTRGDGPSRRRVQFIAAVAAIITASSGLIAVGLTKSPNDDCAKGALLVEGSSAFAPVAEDLRLAYQQLCSDADIAVSATSSGSGLNRLRFAKATDPIGLAMSDGPALGDYATLRPHQVGQVTFALVVHKDNPVASLSRDELKKIYRGERATWDSGQRITIVSRNYLSGTRVAFETNVLAEGESVLQLSRDCEPTPDIPATKPVRCETPEASDVLAQISRHPGAIGYGELGLAAQQPDLKVVKIDGIDPQDPGQRGKYTFTAPELFYTRGEPANDSVVASFIRFAGSPAGKEIIRKRGFAEAGT</sequence>
<dbReference type="PANTHER" id="PTHR30570:SF1">
    <property type="entry name" value="PHOSPHATE-BINDING PROTEIN PSTS"/>
    <property type="match status" value="1"/>
</dbReference>
<gene>
    <name evidence="3" type="ORF">CLV68_1976</name>
</gene>
<dbReference type="Proteomes" id="UP000282454">
    <property type="component" value="Unassembled WGS sequence"/>
</dbReference>
<dbReference type="RefSeq" id="WP_170224186.1">
    <property type="nucleotide sequence ID" value="NZ_RCDD01000001.1"/>
</dbReference>
<keyword evidence="4" id="KW-1185">Reference proteome</keyword>
<dbReference type="AlphaFoldDB" id="A0A421BA68"/>
<dbReference type="InterPro" id="IPR050811">
    <property type="entry name" value="Phosphate_ABC_transporter"/>
</dbReference>
<dbReference type="InterPro" id="IPR024370">
    <property type="entry name" value="PBP_domain"/>
</dbReference>
<evidence type="ECO:0000256" key="1">
    <source>
        <dbReference type="ARBA" id="ARBA00022729"/>
    </source>
</evidence>